<gene>
    <name evidence="9" type="ORF">SAMN04487960_108153</name>
</gene>
<dbReference type="EMBL" id="FNNE01000008">
    <property type="protein sequence ID" value="SDX34833.1"/>
    <property type="molecule type" value="Genomic_DNA"/>
</dbReference>
<dbReference type="InterPro" id="IPR051906">
    <property type="entry name" value="TolC-like"/>
</dbReference>
<feature type="chain" id="PRO_5011530064" evidence="8">
    <location>
        <begin position="21"/>
        <end position="453"/>
    </location>
</feature>
<keyword evidence="7" id="KW-0998">Cell outer membrane</keyword>
<sequence>MKKRLLSGLIGLLSAQPALSLNLIETYEKALSYDSGIASARASYEAQQASVDISQSTLLPQIFAFGDADYTDQDGPAIDNGARTLSYGVQLTQPLFRADDWYQYDASKFQSESARAQYNLAQQQLMLNAATAYFNVLRAADNLTTTQAAEKAFQRQYEQSQERFDVGLIAITDVYESRAGYDAARSVRIAAANNLNIAHERLARLTGEYADTVDNLKQEFPLSQPEPQDPSAWVDTALEQNWNVQAAQYDLQTSEANLATAKSGHYPTLDLNASYGEADVDGAFFAPNDGTTTEGSVSLTLTVPIYTGGGTQASVRQQRSLLEATQQSLETIRRDVSVNTRSLYLTVNNNVETASSLYQTIISRRSALDATRAGYEVGTRNIVEVLDAERNYYESLRDYSNARYDYVVNTLTLKLSAGTLSPQDLMDLNNWLSASAPGIEALANEAEDAAAAR</sequence>
<evidence type="ECO:0000256" key="4">
    <source>
        <dbReference type="ARBA" id="ARBA00022452"/>
    </source>
</evidence>
<dbReference type="Gene3D" id="1.20.1600.10">
    <property type="entry name" value="Outer membrane efflux proteins (OEP)"/>
    <property type="match status" value="1"/>
</dbReference>
<dbReference type="GO" id="GO:0015288">
    <property type="term" value="F:porin activity"/>
    <property type="evidence" value="ECO:0007669"/>
    <property type="project" value="TreeGrafter"/>
</dbReference>
<evidence type="ECO:0000313" key="9">
    <source>
        <dbReference type="EMBL" id="SDX34833.1"/>
    </source>
</evidence>
<dbReference type="SUPFAM" id="SSF56954">
    <property type="entry name" value="Outer membrane efflux proteins (OEP)"/>
    <property type="match status" value="1"/>
</dbReference>
<accession>A0A1H3AYY3</accession>
<evidence type="ECO:0000256" key="1">
    <source>
        <dbReference type="ARBA" id="ARBA00004442"/>
    </source>
</evidence>
<evidence type="ECO:0000313" key="10">
    <source>
        <dbReference type="Proteomes" id="UP000199675"/>
    </source>
</evidence>
<evidence type="ECO:0000256" key="2">
    <source>
        <dbReference type="ARBA" id="ARBA00007613"/>
    </source>
</evidence>
<evidence type="ECO:0000256" key="3">
    <source>
        <dbReference type="ARBA" id="ARBA00022448"/>
    </source>
</evidence>
<dbReference type="GO" id="GO:1990281">
    <property type="term" value="C:efflux pump complex"/>
    <property type="evidence" value="ECO:0007669"/>
    <property type="project" value="TreeGrafter"/>
</dbReference>
<dbReference type="GO" id="GO:0009279">
    <property type="term" value="C:cell outer membrane"/>
    <property type="evidence" value="ECO:0007669"/>
    <property type="project" value="UniProtKB-SubCell"/>
</dbReference>
<evidence type="ECO:0000256" key="7">
    <source>
        <dbReference type="ARBA" id="ARBA00023237"/>
    </source>
</evidence>
<dbReference type="InterPro" id="IPR003423">
    <property type="entry name" value="OMP_efflux"/>
</dbReference>
<evidence type="ECO:0000256" key="5">
    <source>
        <dbReference type="ARBA" id="ARBA00022692"/>
    </source>
</evidence>
<keyword evidence="5" id="KW-0812">Transmembrane</keyword>
<dbReference type="STRING" id="488533.SAMN04487960_108153"/>
<dbReference type="AlphaFoldDB" id="A0A1H3AYY3"/>
<organism evidence="9 10">
    <name type="scientific">Marinobacter mobilis</name>
    <dbReference type="NCBI Taxonomy" id="488533"/>
    <lineage>
        <taxon>Bacteria</taxon>
        <taxon>Pseudomonadati</taxon>
        <taxon>Pseudomonadota</taxon>
        <taxon>Gammaproteobacteria</taxon>
        <taxon>Pseudomonadales</taxon>
        <taxon>Marinobacteraceae</taxon>
        <taxon>Marinobacter</taxon>
    </lineage>
</organism>
<keyword evidence="4" id="KW-1134">Transmembrane beta strand</keyword>
<dbReference type="PANTHER" id="PTHR30026:SF20">
    <property type="entry name" value="OUTER MEMBRANE PROTEIN TOLC"/>
    <property type="match status" value="1"/>
</dbReference>
<evidence type="ECO:0000256" key="8">
    <source>
        <dbReference type="SAM" id="SignalP"/>
    </source>
</evidence>
<name>A0A1H3AYY3_9GAMM</name>
<evidence type="ECO:0000256" key="6">
    <source>
        <dbReference type="ARBA" id="ARBA00023136"/>
    </source>
</evidence>
<keyword evidence="6" id="KW-0472">Membrane</keyword>
<reference evidence="9 10" key="1">
    <citation type="submission" date="2016-10" db="EMBL/GenBank/DDBJ databases">
        <authorList>
            <person name="de Groot N.N."/>
        </authorList>
    </citation>
    <scope>NUCLEOTIDE SEQUENCE [LARGE SCALE GENOMIC DNA]</scope>
    <source>
        <strain evidence="9 10">CGMCC 1.7059</strain>
    </source>
</reference>
<dbReference type="OrthoDB" id="9813458at2"/>
<dbReference type="GO" id="GO:0015562">
    <property type="term" value="F:efflux transmembrane transporter activity"/>
    <property type="evidence" value="ECO:0007669"/>
    <property type="project" value="InterPro"/>
</dbReference>
<dbReference type="RefSeq" id="WP_091815420.1">
    <property type="nucleotide sequence ID" value="NZ_FNNE01000008.1"/>
</dbReference>
<dbReference type="Proteomes" id="UP000199675">
    <property type="component" value="Unassembled WGS sequence"/>
</dbReference>
<dbReference type="NCBIfam" id="TIGR01844">
    <property type="entry name" value="type_I_sec_TolC"/>
    <property type="match status" value="1"/>
</dbReference>
<protein>
    <submittedName>
        <fullName evidence="9">Outer membrane protein</fullName>
    </submittedName>
</protein>
<feature type="signal peptide" evidence="8">
    <location>
        <begin position="1"/>
        <end position="20"/>
    </location>
</feature>
<dbReference type="Pfam" id="PF02321">
    <property type="entry name" value="OEP"/>
    <property type="match status" value="2"/>
</dbReference>
<keyword evidence="10" id="KW-1185">Reference proteome</keyword>
<proteinExistence type="inferred from homology"/>
<comment type="subcellular location">
    <subcellularLocation>
        <location evidence="1">Cell outer membrane</location>
    </subcellularLocation>
</comment>
<dbReference type="PANTHER" id="PTHR30026">
    <property type="entry name" value="OUTER MEMBRANE PROTEIN TOLC"/>
    <property type="match status" value="1"/>
</dbReference>
<dbReference type="InterPro" id="IPR010130">
    <property type="entry name" value="T1SS_OMP_TolC"/>
</dbReference>
<comment type="similarity">
    <text evidence="2">Belongs to the outer membrane factor (OMF) (TC 1.B.17) family.</text>
</comment>
<keyword evidence="8" id="KW-0732">Signal</keyword>
<keyword evidence="3" id="KW-0813">Transport</keyword>